<dbReference type="Pfam" id="PF11271">
    <property type="entry name" value="PorA"/>
    <property type="match status" value="1"/>
</dbReference>
<feature type="transmembrane region" description="Helical" evidence="1">
    <location>
        <begin position="277"/>
        <end position="298"/>
    </location>
</feature>
<organism evidence="3 4">
    <name type="scientific">Corynebacterium lujinxingii</name>
    <dbReference type="NCBI Taxonomy" id="2763010"/>
    <lineage>
        <taxon>Bacteria</taxon>
        <taxon>Bacillati</taxon>
        <taxon>Actinomycetota</taxon>
        <taxon>Actinomycetes</taxon>
        <taxon>Mycobacteriales</taxon>
        <taxon>Corynebacteriaceae</taxon>
        <taxon>Corynebacterium</taxon>
    </lineage>
</organism>
<evidence type="ECO:0000256" key="1">
    <source>
        <dbReference type="SAM" id="Phobius"/>
    </source>
</evidence>
<keyword evidence="5" id="KW-1185">Reference proteome</keyword>
<dbReference type="InterPro" id="IPR021424">
    <property type="entry name" value="PorA"/>
</dbReference>
<keyword evidence="1" id="KW-0472">Membrane</keyword>
<dbReference type="EMBL" id="JACMYE010000008">
    <property type="protein sequence ID" value="MBC3179682.1"/>
    <property type="molecule type" value="Genomic_DNA"/>
</dbReference>
<name>A0A7H0JZN8_9CORY</name>
<keyword evidence="1" id="KW-0812">Transmembrane</keyword>
<dbReference type="AlphaFoldDB" id="A0A7H0JZN8"/>
<proteinExistence type="predicted"/>
<accession>A0A7H0JZN8</accession>
<keyword evidence="1" id="KW-1133">Transmembrane helix</keyword>
<gene>
    <name evidence="2" type="ORF">H7348_10280</name>
    <name evidence="3" type="ORF">IAU68_01560</name>
</gene>
<evidence type="ECO:0000313" key="2">
    <source>
        <dbReference type="EMBL" id="MBC3179682.1"/>
    </source>
</evidence>
<protein>
    <submittedName>
        <fullName evidence="3">DUF3068 domain-containing protein</fullName>
    </submittedName>
</protein>
<evidence type="ECO:0000313" key="3">
    <source>
        <dbReference type="EMBL" id="QNP90504.1"/>
    </source>
</evidence>
<dbReference type="Proteomes" id="UP000516235">
    <property type="component" value="Chromosome"/>
</dbReference>
<evidence type="ECO:0000313" key="5">
    <source>
        <dbReference type="Proteomes" id="UP000642876"/>
    </source>
</evidence>
<dbReference type="KEGG" id="cluj:IAU68_01560"/>
<sequence>MPATPRPIAALVAGSGVALLVAGLLAPNVLLSNERLPLGLGQATWTIEDPDGTRDGKPAPVTRQLHMEIMEPASDDVAAVRIGDTVRAGEAAGDFDNLLSATTWSYEMDRISGGAVGPAQAQVIFGMPAAEVPVDGAWLKFPSPAPETDVDVFDPVLRDTAPARFVDTQEIGGRTVNRYQQTIAPTNIAQRYADPRNTLTIDGERTFLTHAAERELLVDEQTGVVVGINERVDDYYADADGRGVRNIVTYDGQMDEAQITEFAQRVADAQPRWTNKVLWWSVAGAGAVIALIGLIVALRPMRRPARRG</sequence>
<dbReference type="Proteomes" id="UP000642876">
    <property type="component" value="Unassembled WGS sequence"/>
</dbReference>
<dbReference type="RefSeq" id="WP_171193319.1">
    <property type="nucleotide sequence ID" value="NZ_CP061032.1"/>
</dbReference>
<dbReference type="EMBL" id="CP061032">
    <property type="protein sequence ID" value="QNP90504.1"/>
    <property type="molecule type" value="Genomic_DNA"/>
</dbReference>
<evidence type="ECO:0000313" key="4">
    <source>
        <dbReference type="Proteomes" id="UP000516235"/>
    </source>
</evidence>
<reference evidence="4 5" key="1">
    <citation type="submission" date="2020-08" db="EMBL/GenBank/DDBJ databases">
        <title>novel species in genus Corynebacterium.</title>
        <authorList>
            <person name="Zhang G."/>
        </authorList>
    </citation>
    <scope>NUCLEOTIDE SEQUENCE [LARGE SCALE GENOMIC DNA]</scope>
    <source>
        <strain evidence="4 5">zg-917</strain>
        <strain evidence="3">Zg-917</strain>
    </source>
</reference>